<evidence type="ECO:0000313" key="1">
    <source>
        <dbReference type="EMBL" id="RJG09165.1"/>
    </source>
</evidence>
<keyword evidence="2" id="KW-1185">Reference proteome</keyword>
<comment type="caution">
    <text evidence="1">The sequence shown here is derived from an EMBL/GenBank/DDBJ whole genome shotgun (WGS) entry which is preliminary data.</text>
</comment>
<accession>A0A418X9J1</accession>
<evidence type="ECO:0000313" key="2">
    <source>
        <dbReference type="Proteomes" id="UP000284021"/>
    </source>
</evidence>
<organism evidence="1 2">
    <name type="scientific">Pseudomonas cavernicola</name>
    <dbReference type="NCBI Taxonomy" id="2320866"/>
    <lineage>
        <taxon>Bacteria</taxon>
        <taxon>Pseudomonadati</taxon>
        <taxon>Pseudomonadota</taxon>
        <taxon>Gammaproteobacteria</taxon>
        <taxon>Pseudomonadales</taxon>
        <taxon>Pseudomonadaceae</taxon>
        <taxon>Pseudomonas</taxon>
    </lineage>
</organism>
<protein>
    <submittedName>
        <fullName evidence="1">Uncharacterized protein</fullName>
    </submittedName>
</protein>
<dbReference type="RefSeq" id="WP_119956960.1">
    <property type="nucleotide sequence ID" value="NZ_QYUR01000008.1"/>
</dbReference>
<dbReference type="Proteomes" id="UP000284021">
    <property type="component" value="Unassembled WGS sequence"/>
</dbReference>
<dbReference type="AlphaFoldDB" id="A0A418X9J1"/>
<name>A0A418X9J1_9PSED</name>
<reference evidence="1 2" key="1">
    <citation type="submission" date="2018-09" db="EMBL/GenBank/DDBJ databases">
        <authorList>
            <person name="Zhu H."/>
        </authorList>
    </citation>
    <scope>NUCLEOTIDE SEQUENCE [LARGE SCALE GENOMIC DNA]</scope>
    <source>
        <strain evidence="1 2">K1S02-6</strain>
    </source>
</reference>
<dbReference type="EMBL" id="QYUR01000008">
    <property type="protein sequence ID" value="RJG09165.1"/>
    <property type="molecule type" value="Genomic_DNA"/>
</dbReference>
<gene>
    <name evidence="1" type="ORF">D3879_25555</name>
</gene>
<proteinExistence type="predicted"/>
<sequence length="62" mass="6464">MAPVKLSLWRIAGSFRCYGRPCQAAQAAGILLCAGKPARGDGVSGELYLSDVLGAVEAMRPL</sequence>